<sequence>MGIRKWLGSIFNKQIKSVPDLRPSFSLYHHGGEIWISCLDNLGSDMQLIKEKVNNNEDLMRTANKQARVLYHLDGTDVIDETAEYIMESLRRTRHHIFKIAIVGVTRSGKNNFNKCLENETSRRSLGIKYFSSMDQAKDWLVSERF</sequence>
<dbReference type="EMBL" id="WUBI01000001">
    <property type="protein sequence ID" value="MWV44322.1"/>
    <property type="molecule type" value="Genomic_DNA"/>
</dbReference>
<evidence type="ECO:0000313" key="1">
    <source>
        <dbReference type="EMBL" id="MWV44322.1"/>
    </source>
</evidence>
<reference evidence="1 2" key="1">
    <citation type="submission" date="2019-12" db="EMBL/GenBank/DDBJ databases">
        <title>Paenibacillus sp. nov., an endophytic bacterium isolated from the stem of Dendrobium.</title>
        <authorList>
            <person name="Zhao R."/>
        </authorList>
    </citation>
    <scope>NUCLEOTIDE SEQUENCE [LARGE SCALE GENOMIC DNA]</scope>
    <source>
        <strain evidence="1 2">HJL G12</strain>
    </source>
</reference>
<proteinExistence type="predicted"/>
<comment type="caution">
    <text evidence="1">The sequence shown here is derived from an EMBL/GenBank/DDBJ whole genome shotgun (WGS) entry which is preliminary data.</text>
</comment>
<evidence type="ECO:0008006" key="3">
    <source>
        <dbReference type="Google" id="ProtNLM"/>
    </source>
</evidence>
<dbReference type="Proteomes" id="UP000460318">
    <property type="component" value="Unassembled WGS sequence"/>
</dbReference>
<keyword evidence="2" id="KW-1185">Reference proteome</keyword>
<accession>A0A7X3II29</accession>
<evidence type="ECO:0000313" key="2">
    <source>
        <dbReference type="Proteomes" id="UP000460318"/>
    </source>
</evidence>
<gene>
    <name evidence="1" type="ORF">GRF59_11840</name>
</gene>
<dbReference type="RefSeq" id="WP_160497751.1">
    <property type="nucleotide sequence ID" value="NZ_WUBI01000001.1"/>
</dbReference>
<organism evidence="1 2">
    <name type="scientific">Paenibacillus dendrobii</name>
    <dbReference type="NCBI Taxonomy" id="2691084"/>
    <lineage>
        <taxon>Bacteria</taxon>
        <taxon>Bacillati</taxon>
        <taxon>Bacillota</taxon>
        <taxon>Bacilli</taxon>
        <taxon>Bacillales</taxon>
        <taxon>Paenibacillaceae</taxon>
        <taxon>Paenibacillus</taxon>
    </lineage>
</organism>
<name>A0A7X3II29_9BACL</name>
<protein>
    <recommendedName>
        <fullName evidence="3">STAS/SEC14 domain-containing protein</fullName>
    </recommendedName>
</protein>
<dbReference type="AlphaFoldDB" id="A0A7X3II29"/>